<feature type="domain" description="Myb-like" evidence="2">
    <location>
        <begin position="292"/>
        <end position="340"/>
    </location>
</feature>
<evidence type="ECO:0000313" key="4">
    <source>
        <dbReference type="Proteomes" id="UP000634136"/>
    </source>
</evidence>
<feature type="region of interest" description="Disordered" evidence="1">
    <location>
        <begin position="387"/>
        <end position="419"/>
    </location>
</feature>
<comment type="caution">
    <text evidence="3">The sequence shown here is derived from an EMBL/GenBank/DDBJ whole genome shotgun (WGS) entry which is preliminary data.</text>
</comment>
<dbReference type="EMBL" id="JAAIUW010000011">
    <property type="protein sequence ID" value="KAF7809057.1"/>
    <property type="molecule type" value="Genomic_DNA"/>
</dbReference>
<reference evidence="3" key="1">
    <citation type="submission" date="2020-09" db="EMBL/GenBank/DDBJ databases">
        <title>Genome-Enabled Discovery of Anthraquinone Biosynthesis in Senna tora.</title>
        <authorList>
            <person name="Kang S.-H."/>
            <person name="Pandey R.P."/>
            <person name="Lee C.-M."/>
            <person name="Sim J.-S."/>
            <person name="Jeong J.-T."/>
            <person name="Choi B.-S."/>
            <person name="Jung M."/>
            <person name="Ginzburg D."/>
            <person name="Zhao K."/>
            <person name="Won S.Y."/>
            <person name="Oh T.-J."/>
            <person name="Yu Y."/>
            <person name="Kim N.-H."/>
            <person name="Lee O.R."/>
            <person name="Lee T.-H."/>
            <person name="Bashyal P."/>
            <person name="Kim T.-S."/>
            <person name="Lee W.-H."/>
            <person name="Kawkins C."/>
            <person name="Kim C.-K."/>
            <person name="Kim J.S."/>
            <person name="Ahn B.O."/>
            <person name="Rhee S.Y."/>
            <person name="Sohng J.K."/>
        </authorList>
    </citation>
    <scope>NUCLEOTIDE SEQUENCE</scope>
    <source>
        <tissue evidence="3">Leaf</tissue>
    </source>
</reference>
<dbReference type="PROSITE" id="PS50090">
    <property type="entry name" value="MYB_LIKE"/>
    <property type="match status" value="1"/>
</dbReference>
<feature type="compositionally biased region" description="Polar residues" evidence="1">
    <location>
        <begin position="387"/>
        <end position="398"/>
    </location>
</feature>
<sequence>MYRICNSSAHCMARIVLNFNEDKIWPDSVPICIRMGYKRCLEANEFEDLPFNKAKRFECNNDLVSFADTPSIDFVKPDISAKGEDGFYNIQWFDAFEPETVTEAPCASGKDIETSGHFSCNSSEEDVSGSGATSLSVSSDCLEFGFPQKSNVPLDDAYSLLDNSPRVQVPVGPNHQATIPDWTGRVNKRPVLTGTYNFDLSCPGLVSANNVDDNEEKLMGTSVISMPDSIFYSCKRNAGEKGRTHCNCLDQDSIRCVRQHVREARENLKRTLGHETFVNMGFCDMGEEVSLKWSEEEEDAFHEIVYMNPASLGRNFWKQLSVAFPSRTKKEIVSYYFNVFMLRRRAAQNRSRFHSIDSDDDECHTTNVGFYGFEASDEDDSAIESLNDQDVNVENQENYSEDDVDDDNSDDGTNGNDIGFDVYDKGNSFDTNSQIKSLYDPVQQVDGTLRISKNDFGVQDDSCMSFECQINMDESCAPCGPNASTALETCEFKCDQSPVMPGILDFSSNTLEHVYFSEPCEDDKDWYPGYSTGPASDIDFSSTSNLIEEFLVQVTPDRNTKND</sequence>
<dbReference type="PANTHER" id="PTHR46872:SF5">
    <property type="entry name" value="MYB-LIKE DOMAIN-CONTAINING PROTEIN"/>
    <property type="match status" value="1"/>
</dbReference>
<dbReference type="SUPFAM" id="SSF46689">
    <property type="entry name" value="Homeodomain-like"/>
    <property type="match status" value="1"/>
</dbReference>
<gene>
    <name evidence="3" type="ORF">G2W53_035800</name>
</gene>
<feature type="compositionally biased region" description="Acidic residues" evidence="1">
    <location>
        <begin position="399"/>
        <end position="410"/>
    </location>
</feature>
<proteinExistence type="predicted"/>
<name>A0A834SWB3_9FABA</name>
<evidence type="ECO:0000313" key="3">
    <source>
        <dbReference type="EMBL" id="KAF7809057.1"/>
    </source>
</evidence>
<keyword evidence="4" id="KW-1185">Reference proteome</keyword>
<evidence type="ECO:0000256" key="1">
    <source>
        <dbReference type="SAM" id="MobiDB-lite"/>
    </source>
</evidence>
<dbReference type="AlphaFoldDB" id="A0A834SWB3"/>
<evidence type="ECO:0000259" key="2">
    <source>
        <dbReference type="PROSITE" id="PS50090"/>
    </source>
</evidence>
<accession>A0A834SWB3</accession>
<dbReference type="InterPro" id="IPR009057">
    <property type="entry name" value="Homeodomain-like_sf"/>
</dbReference>
<dbReference type="Gene3D" id="1.10.10.60">
    <property type="entry name" value="Homeodomain-like"/>
    <property type="match status" value="1"/>
</dbReference>
<dbReference type="CDD" id="cd00167">
    <property type="entry name" value="SANT"/>
    <property type="match status" value="1"/>
</dbReference>
<dbReference type="PANTHER" id="PTHR46872">
    <property type="entry name" value="DNA BINDING PROTEIN"/>
    <property type="match status" value="1"/>
</dbReference>
<dbReference type="OrthoDB" id="1908944at2759"/>
<dbReference type="Proteomes" id="UP000634136">
    <property type="component" value="Unassembled WGS sequence"/>
</dbReference>
<organism evidence="3 4">
    <name type="scientific">Senna tora</name>
    <dbReference type="NCBI Taxonomy" id="362788"/>
    <lineage>
        <taxon>Eukaryota</taxon>
        <taxon>Viridiplantae</taxon>
        <taxon>Streptophyta</taxon>
        <taxon>Embryophyta</taxon>
        <taxon>Tracheophyta</taxon>
        <taxon>Spermatophyta</taxon>
        <taxon>Magnoliopsida</taxon>
        <taxon>eudicotyledons</taxon>
        <taxon>Gunneridae</taxon>
        <taxon>Pentapetalae</taxon>
        <taxon>rosids</taxon>
        <taxon>fabids</taxon>
        <taxon>Fabales</taxon>
        <taxon>Fabaceae</taxon>
        <taxon>Caesalpinioideae</taxon>
        <taxon>Cassia clade</taxon>
        <taxon>Senna</taxon>
    </lineage>
</organism>
<dbReference type="InterPro" id="IPR001005">
    <property type="entry name" value="SANT/Myb"/>
</dbReference>
<protein>
    <submittedName>
        <fullName evidence="3">AT-rich interactive domain-containing protein 2</fullName>
    </submittedName>
</protein>